<keyword evidence="4" id="KW-0472">Membrane</keyword>
<dbReference type="Pfam" id="PF00005">
    <property type="entry name" value="ABC_tran"/>
    <property type="match status" value="1"/>
</dbReference>
<reference evidence="6 7" key="1">
    <citation type="submission" date="2017-11" db="EMBL/GenBank/DDBJ databases">
        <title>Draft Genome Sequence of Sporolactobacillus inulinus NBRC 111894 Isolated from Koso, a Japanese Sugar-Vegetable Fermented Beverage.</title>
        <authorList>
            <person name="Chiou T.Y."/>
            <person name="Oshima K."/>
            <person name="Suda W."/>
            <person name="Hattori M."/>
            <person name="Takahashi T."/>
        </authorList>
    </citation>
    <scope>NUCLEOTIDE SEQUENCE [LARGE SCALE GENOMIC DNA]</scope>
    <source>
        <strain evidence="6 7">NBRC111894</strain>
    </source>
</reference>
<dbReference type="InterPro" id="IPR003439">
    <property type="entry name" value="ABC_transporter-like_ATP-bd"/>
</dbReference>
<evidence type="ECO:0000256" key="2">
    <source>
        <dbReference type="ARBA" id="ARBA00022692"/>
    </source>
</evidence>
<dbReference type="SUPFAM" id="SSF52540">
    <property type="entry name" value="P-loop containing nucleoside triphosphate hydrolases"/>
    <property type="match status" value="1"/>
</dbReference>
<evidence type="ECO:0000256" key="4">
    <source>
        <dbReference type="ARBA" id="ARBA00023136"/>
    </source>
</evidence>
<feature type="domain" description="ABC transporter" evidence="5">
    <location>
        <begin position="71"/>
        <end position="157"/>
    </location>
</feature>
<comment type="caution">
    <text evidence="6">The sequence shown here is derived from an EMBL/GenBank/DDBJ whole genome shotgun (WGS) entry which is preliminary data.</text>
</comment>
<dbReference type="InterPro" id="IPR039421">
    <property type="entry name" value="Type_1_exporter"/>
</dbReference>
<evidence type="ECO:0000313" key="7">
    <source>
        <dbReference type="Proteomes" id="UP000319716"/>
    </source>
</evidence>
<dbReference type="Proteomes" id="UP000319716">
    <property type="component" value="Unassembled WGS sequence"/>
</dbReference>
<evidence type="ECO:0000256" key="1">
    <source>
        <dbReference type="ARBA" id="ARBA00004651"/>
    </source>
</evidence>
<accession>A0A4Y1Z9S5</accession>
<protein>
    <submittedName>
        <fullName evidence="6">Lipid A export ATP-binding/permease protein MsbA</fullName>
    </submittedName>
</protein>
<dbReference type="Gene3D" id="3.40.50.300">
    <property type="entry name" value="P-loop containing nucleotide triphosphate hydrolases"/>
    <property type="match status" value="1"/>
</dbReference>
<dbReference type="EMBL" id="BEXB01000008">
    <property type="protein sequence ID" value="GAY75780.1"/>
    <property type="molecule type" value="Genomic_DNA"/>
</dbReference>
<keyword evidence="6" id="KW-0547">Nucleotide-binding</keyword>
<organism evidence="6 7">
    <name type="scientific">Sporolactobacillus inulinus</name>
    <dbReference type="NCBI Taxonomy" id="2078"/>
    <lineage>
        <taxon>Bacteria</taxon>
        <taxon>Bacillati</taxon>
        <taxon>Bacillota</taxon>
        <taxon>Bacilli</taxon>
        <taxon>Bacillales</taxon>
        <taxon>Sporolactobacillaceae</taxon>
        <taxon>Sporolactobacillus</taxon>
    </lineage>
</organism>
<dbReference type="PANTHER" id="PTHR24221:SF575">
    <property type="entry name" value="MULTIDRUG RESISTANCE ABC TRANSPORTER ATP-BINDING AND PERMEASE PROTEIN"/>
    <property type="match status" value="1"/>
</dbReference>
<evidence type="ECO:0000256" key="3">
    <source>
        <dbReference type="ARBA" id="ARBA00022989"/>
    </source>
</evidence>
<dbReference type="InterPro" id="IPR036640">
    <property type="entry name" value="ABC1_TM_sf"/>
</dbReference>
<evidence type="ECO:0000259" key="5">
    <source>
        <dbReference type="Pfam" id="PF00005"/>
    </source>
</evidence>
<dbReference type="AlphaFoldDB" id="A0A4Y1Z9S5"/>
<dbReference type="PANTHER" id="PTHR24221">
    <property type="entry name" value="ATP-BINDING CASSETTE SUB-FAMILY B"/>
    <property type="match status" value="1"/>
</dbReference>
<keyword evidence="6" id="KW-0067">ATP-binding</keyword>
<sequence>MANIFVQPIEKFNAIIELYPKGIAGFKRFLALKDQAPEIVDKPNAVTVATIQGRIDYQDVSFGYEGKKQVLNHINLQIKPGETVAFVGPTGAGKTTLCSLLPRFYEVNEGRILIDGIDIRDFKLSSLRHHIGLVQQDVFSSQGHFARMLLMENWMRATKTFGMSYVSLDLKKPSQTCRMDWIQ</sequence>
<gene>
    <name evidence="6" type="ORF">NBRC111894_1334</name>
</gene>
<dbReference type="GO" id="GO:0005524">
    <property type="term" value="F:ATP binding"/>
    <property type="evidence" value="ECO:0007669"/>
    <property type="project" value="UniProtKB-KW"/>
</dbReference>
<dbReference type="Gene3D" id="1.20.1560.10">
    <property type="entry name" value="ABC transporter type 1, transmembrane domain"/>
    <property type="match status" value="1"/>
</dbReference>
<keyword evidence="2" id="KW-0812">Transmembrane</keyword>
<evidence type="ECO:0000313" key="6">
    <source>
        <dbReference type="EMBL" id="GAY75780.1"/>
    </source>
</evidence>
<name>A0A4Y1Z9S5_9BACL</name>
<comment type="subcellular location">
    <subcellularLocation>
        <location evidence="1">Cell membrane</location>
        <topology evidence="1">Multi-pass membrane protein</topology>
    </subcellularLocation>
</comment>
<dbReference type="GO" id="GO:0005886">
    <property type="term" value="C:plasma membrane"/>
    <property type="evidence" value="ECO:0007669"/>
    <property type="project" value="UniProtKB-SubCell"/>
</dbReference>
<proteinExistence type="predicted"/>
<keyword evidence="3" id="KW-1133">Transmembrane helix</keyword>
<dbReference type="InterPro" id="IPR027417">
    <property type="entry name" value="P-loop_NTPase"/>
</dbReference>
<dbReference type="GO" id="GO:0016887">
    <property type="term" value="F:ATP hydrolysis activity"/>
    <property type="evidence" value="ECO:0007669"/>
    <property type="project" value="InterPro"/>
</dbReference>
<dbReference type="GO" id="GO:0034040">
    <property type="term" value="F:ATPase-coupled lipid transmembrane transporter activity"/>
    <property type="evidence" value="ECO:0007669"/>
    <property type="project" value="TreeGrafter"/>
</dbReference>